<evidence type="ECO:0000313" key="2">
    <source>
        <dbReference type="Proteomes" id="UP001320972"/>
    </source>
</evidence>
<comment type="caution">
    <text evidence="1">The sequence shown here is derived from an EMBL/GenBank/DDBJ whole genome shotgun (WGS) entry which is preliminary data.</text>
</comment>
<evidence type="ECO:0000313" key="1">
    <source>
        <dbReference type="EMBL" id="MCU4975021.1"/>
    </source>
</evidence>
<name>A0ABT2QJC9_9EURY</name>
<proteinExistence type="predicted"/>
<protein>
    <recommendedName>
        <fullName evidence="3">30S ribosomal protein S24e</fullName>
    </recommendedName>
</protein>
<dbReference type="EMBL" id="JAOPKB010000015">
    <property type="protein sequence ID" value="MCU4975021.1"/>
    <property type="molecule type" value="Genomic_DNA"/>
</dbReference>
<organism evidence="1 2">
    <name type="scientific">Natronoglomus mannanivorans</name>
    <dbReference type="NCBI Taxonomy" id="2979990"/>
    <lineage>
        <taxon>Archaea</taxon>
        <taxon>Methanobacteriati</taxon>
        <taxon>Methanobacteriota</taxon>
        <taxon>Stenosarchaea group</taxon>
        <taxon>Halobacteria</taxon>
        <taxon>Halobacteriales</taxon>
        <taxon>Natrialbaceae</taxon>
        <taxon>Natronoglomus</taxon>
    </lineage>
</organism>
<sequence>MIDTQAYENEETRGDDVVDERPKFRATVKMEIQTKGDAPHSDARVEELSDRIYGKTLEQEERIHVREDELEPISVRAAFGRQLGRERCRDES</sequence>
<dbReference type="Proteomes" id="UP001320972">
    <property type="component" value="Unassembled WGS sequence"/>
</dbReference>
<reference evidence="1 2" key="1">
    <citation type="submission" date="2022-09" db="EMBL/GenBank/DDBJ databases">
        <title>Enrichment on poylsaccharides allowed isolation of novel metabolic and taxonomic groups of Haloarchaea.</title>
        <authorList>
            <person name="Sorokin D.Y."/>
            <person name="Elcheninov A.G."/>
            <person name="Khizhniak T.V."/>
            <person name="Kolganova T.V."/>
            <person name="Kublanov I.V."/>
        </authorList>
    </citation>
    <scope>NUCLEOTIDE SEQUENCE [LARGE SCALE GENOMIC DNA]</scope>
    <source>
        <strain evidence="1 2">AArc-m2/3/4</strain>
    </source>
</reference>
<evidence type="ECO:0008006" key="3">
    <source>
        <dbReference type="Google" id="ProtNLM"/>
    </source>
</evidence>
<keyword evidence="2" id="KW-1185">Reference proteome</keyword>
<gene>
    <name evidence="1" type="ORF">OB955_20130</name>
</gene>
<accession>A0ABT2QJC9</accession>